<evidence type="ECO:0000313" key="2">
    <source>
        <dbReference type="Proteomes" id="UP000287352"/>
    </source>
</evidence>
<keyword evidence="2" id="KW-1185">Reference proteome</keyword>
<reference evidence="2" key="1">
    <citation type="submission" date="2018-12" db="EMBL/GenBank/DDBJ databases">
        <title>Tengunoibacter tsumagoiensis gen. nov., sp. nov., Dictyobacter kobayashii sp. nov., D. alpinus sp. nov., and D. joshuensis sp. nov. and description of Dictyobacteraceae fam. nov. within the order Ktedonobacterales isolated from Tengu-no-mugimeshi.</title>
        <authorList>
            <person name="Wang C.M."/>
            <person name="Zheng Y."/>
            <person name="Sakai Y."/>
            <person name="Toyoda A."/>
            <person name="Minakuchi Y."/>
            <person name="Abe K."/>
            <person name="Yokota A."/>
            <person name="Yabe S."/>
        </authorList>
    </citation>
    <scope>NUCLEOTIDE SEQUENCE [LARGE SCALE GENOMIC DNA]</scope>
    <source>
        <strain evidence="2">Uno3</strain>
    </source>
</reference>
<protein>
    <submittedName>
        <fullName evidence="1">Uncharacterized protein</fullName>
    </submittedName>
</protein>
<sequence length="83" mass="8758">MSVSMQATRETAAAIVERINSDAAFKVQVFSDPGSALASVGLSNYAIAEFLTEELSDKGSEDGVFTFGKCIFTCIMTCVGSAY</sequence>
<evidence type="ECO:0000313" key="1">
    <source>
        <dbReference type="EMBL" id="GCE12808.1"/>
    </source>
</evidence>
<dbReference type="EMBL" id="BIFR01000001">
    <property type="protein sequence ID" value="GCE12808.1"/>
    <property type="molecule type" value="Genomic_DNA"/>
</dbReference>
<proteinExistence type="predicted"/>
<organism evidence="1 2">
    <name type="scientific">Tengunoibacter tsumagoiensis</name>
    <dbReference type="NCBI Taxonomy" id="2014871"/>
    <lineage>
        <taxon>Bacteria</taxon>
        <taxon>Bacillati</taxon>
        <taxon>Chloroflexota</taxon>
        <taxon>Ktedonobacteria</taxon>
        <taxon>Ktedonobacterales</taxon>
        <taxon>Dictyobacteraceae</taxon>
        <taxon>Tengunoibacter</taxon>
    </lineage>
</organism>
<name>A0A402A0Y4_9CHLR</name>
<dbReference type="Proteomes" id="UP000287352">
    <property type="component" value="Unassembled WGS sequence"/>
</dbReference>
<dbReference type="AlphaFoldDB" id="A0A402A0Y4"/>
<dbReference type="RefSeq" id="WP_126580394.1">
    <property type="nucleotide sequence ID" value="NZ_BIFR01000001.1"/>
</dbReference>
<gene>
    <name evidence="1" type="ORF">KTT_26670</name>
</gene>
<accession>A0A402A0Y4</accession>
<comment type="caution">
    <text evidence="1">The sequence shown here is derived from an EMBL/GenBank/DDBJ whole genome shotgun (WGS) entry which is preliminary data.</text>
</comment>